<dbReference type="Gene3D" id="2.60.40.1590">
    <property type="entry name" value="Peptidoglycan hydrolase domains"/>
    <property type="match status" value="1"/>
</dbReference>
<dbReference type="Gene3D" id="2.70.70.10">
    <property type="entry name" value="Glucose Permease (Domain IIA)"/>
    <property type="match status" value="1"/>
</dbReference>
<feature type="domain" description="M23ase beta-sheet core" evidence="2">
    <location>
        <begin position="151"/>
        <end position="245"/>
    </location>
</feature>
<dbReference type="CDD" id="cd12797">
    <property type="entry name" value="M23_peptidase"/>
    <property type="match status" value="1"/>
</dbReference>
<evidence type="ECO:0000313" key="3">
    <source>
        <dbReference type="EMBL" id="KKL82330.1"/>
    </source>
</evidence>
<dbReference type="EMBL" id="LAZR01022305">
    <property type="protein sequence ID" value="KKL82330.1"/>
    <property type="molecule type" value="Genomic_DNA"/>
</dbReference>
<dbReference type="InterPro" id="IPR050570">
    <property type="entry name" value="Cell_wall_metabolism_enzyme"/>
</dbReference>
<dbReference type="InterPro" id="IPR016047">
    <property type="entry name" value="M23ase_b-sheet_dom"/>
</dbReference>
<proteinExistence type="predicted"/>
<gene>
    <name evidence="3" type="ORF">LCGC14_1985830</name>
</gene>
<evidence type="ECO:0000259" key="2">
    <source>
        <dbReference type="Pfam" id="PF01551"/>
    </source>
</evidence>
<dbReference type="SUPFAM" id="SSF51261">
    <property type="entry name" value="Duplicated hybrid motif"/>
    <property type="match status" value="1"/>
</dbReference>
<protein>
    <recommendedName>
        <fullName evidence="2">M23ase beta-sheet core domain-containing protein</fullName>
    </recommendedName>
</protein>
<dbReference type="AlphaFoldDB" id="A0A0F9HKU1"/>
<dbReference type="PANTHER" id="PTHR21666">
    <property type="entry name" value="PEPTIDASE-RELATED"/>
    <property type="match status" value="1"/>
</dbReference>
<evidence type="ECO:0000256" key="1">
    <source>
        <dbReference type="ARBA" id="ARBA00022729"/>
    </source>
</evidence>
<dbReference type="PANTHER" id="PTHR21666:SF289">
    <property type="entry name" value="L-ALA--D-GLU ENDOPEPTIDASE"/>
    <property type="match status" value="1"/>
</dbReference>
<dbReference type="Pfam" id="PF01551">
    <property type="entry name" value="Peptidase_M23"/>
    <property type="match status" value="1"/>
</dbReference>
<name>A0A0F9HKU1_9ZZZZ</name>
<comment type="caution">
    <text evidence="3">The sequence shown here is derived from an EMBL/GenBank/DDBJ whole genome shotgun (WGS) entry which is preliminary data.</text>
</comment>
<organism evidence="3">
    <name type="scientific">marine sediment metagenome</name>
    <dbReference type="NCBI Taxonomy" id="412755"/>
    <lineage>
        <taxon>unclassified sequences</taxon>
        <taxon>metagenomes</taxon>
        <taxon>ecological metagenomes</taxon>
    </lineage>
</organism>
<keyword evidence="1" id="KW-0732">Signal</keyword>
<sequence>MVVHPVEITRGDPFFVVVTGAEDIPTAEFGNEWLPLTSCGEGCFIAIGGSPLGTKAGKHPVKVSHGSLSISLAINVLAGEFERQELTLPKDKVTLSPEDEARADKEAERLRANWAIISPRMWEGDFIMPLEGGISTDFGVVRIMNKTKESIHSGLDIRGAFGTPVYAANAGRVVIDDDLFFGGNSVVIDHGVGIYTVYMHLQESKVLEGKMVSKGEVIGLVGSTGRSTGPHLHYTVKIAATNISPRALSKLPLKKAFAFGEDKGVDEGEDKVAREETEQ</sequence>
<reference evidence="3" key="1">
    <citation type="journal article" date="2015" name="Nature">
        <title>Complex archaea that bridge the gap between prokaryotes and eukaryotes.</title>
        <authorList>
            <person name="Spang A."/>
            <person name="Saw J.H."/>
            <person name="Jorgensen S.L."/>
            <person name="Zaremba-Niedzwiedzka K."/>
            <person name="Martijn J."/>
            <person name="Lind A.E."/>
            <person name="van Eijk R."/>
            <person name="Schleper C."/>
            <person name="Guy L."/>
            <person name="Ettema T.J."/>
        </authorList>
    </citation>
    <scope>NUCLEOTIDE SEQUENCE</scope>
</reference>
<accession>A0A0F9HKU1</accession>
<dbReference type="GO" id="GO:0004222">
    <property type="term" value="F:metalloendopeptidase activity"/>
    <property type="evidence" value="ECO:0007669"/>
    <property type="project" value="TreeGrafter"/>
</dbReference>
<dbReference type="InterPro" id="IPR011055">
    <property type="entry name" value="Dup_hybrid_motif"/>
</dbReference>